<dbReference type="PANTHER" id="PTHR43289:SF6">
    <property type="entry name" value="SERINE_THREONINE-PROTEIN KINASE NEKL-3"/>
    <property type="match status" value="1"/>
</dbReference>
<name>Q45R68_STRFR</name>
<keyword evidence="3" id="KW-0808">Transferase</keyword>
<dbReference type="InterPro" id="IPR000719">
    <property type="entry name" value="Prot_kinase_dom"/>
</dbReference>
<sequence length="703" mass="75764">MLPDPGSSRVVLVGVSDYEYLEPLPAVAESLMDLTKALRSPRLWGIPERHSVMLHNPAGADVVLDAVREAAAAARDTLLLYYAGHGLPDPFSGELDLTLPGSMREKQETLLAYEWIRRPMLSSRARRRIVILDSCYSGRILPRTMSAPSLADKAGIEGVFLMAASAPNREALSPAGARHTAFSGALLRILHEGVPGAGPTLDLRTIFAELDRALTRSSLPRPQSSNRNTAGSLGLVWNSHRFPAPSANAPAPTAGAASGDGLLIDGYELGERLGGGADTYTWLARSSRAMLPVAVTALRDDRVGDPAASARFHVWRDSLPSGAPHPSIARVHAFGEARHWKGARPYVVWEYLPGTLRDRLASGGSLPLVEAVAVVRAVLEGLRHAQAADQGAGRAALTPDTLRTGPRGDVSIVSFHRPPQLSQAPHRVGPVFPRTTVPLHQLSPEQAMGEPGDARSDVYAVGCLFYELLSGSPPFDSEHAVTLAHRHMTQAPPRLSSLPAGVVPPPRWEAFLAKALMKDPGLRYRDAEDMLAALTACEQAHLTLAEALVEAFREKELTIDASVVNGQWLRRALREVIAEVASGAPAPRTLRLRLLLPAYDTPALLPSQRTVLRAASEAAAREVRAEIQALGEVGRVASARVEIRRAPTVPTLLILGPRTALEAITESRPLRRWDAYEGAVEASVVAEYRHRFDDAWDAAVPYA</sequence>
<dbReference type="Gene3D" id="3.30.200.20">
    <property type="entry name" value="Phosphorylase Kinase, domain 1"/>
    <property type="match status" value="1"/>
</dbReference>
<dbReference type="Gene3D" id="1.10.510.10">
    <property type="entry name" value="Transferase(Phosphotransferase) domain 1"/>
    <property type="match status" value="1"/>
</dbReference>
<evidence type="ECO:0000256" key="2">
    <source>
        <dbReference type="ARBA" id="ARBA00022527"/>
    </source>
</evidence>
<evidence type="ECO:0000256" key="1">
    <source>
        <dbReference type="ARBA" id="ARBA00012513"/>
    </source>
</evidence>
<proteinExistence type="predicted"/>
<dbReference type="PROSITE" id="PS50011">
    <property type="entry name" value="PROTEIN_KINASE_DOM"/>
    <property type="match status" value="1"/>
</dbReference>
<dbReference type="GO" id="GO:0004197">
    <property type="term" value="F:cysteine-type endopeptidase activity"/>
    <property type="evidence" value="ECO:0007669"/>
    <property type="project" value="InterPro"/>
</dbReference>
<dbReference type="SMART" id="SM00220">
    <property type="entry name" value="S_TKc"/>
    <property type="match status" value="1"/>
</dbReference>
<feature type="domain" description="Protein kinase" evidence="7">
    <location>
        <begin position="267"/>
        <end position="544"/>
    </location>
</feature>
<dbReference type="InterPro" id="IPR011009">
    <property type="entry name" value="Kinase-like_dom_sf"/>
</dbReference>
<evidence type="ECO:0000256" key="5">
    <source>
        <dbReference type="ARBA" id="ARBA00022777"/>
    </source>
</evidence>
<accession>Q45R68</accession>
<evidence type="ECO:0000256" key="4">
    <source>
        <dbReference type="ARBA" id="ARBA00022741"/>
    </source>
</evidence>
<organism evidence="8">
    <name type="scientific">Streptomyces fradiae</name>
    <name type="common">Streptomyces roseoflavus</name>
    <dbReference type="NCBI Taxonomy" id="1906"/>
    <lineage>
        <taxon>Bacteria</taxon>
        <taxon>Bacillati</taxon>
        <taxon>Actinomycetota</taxon>
        <taxon>Actinomycetes</taxon>
        <taxon>Kitasatosporales</taxon>
        <taxon>Streptomycetaceae</taxon>
        <taxon>Streptomyces</taxon>
    </lineage>
</organism>
<dbReference type="EC" id="2.7.11.1" evidence="1"/>
<dbReference type="SUPFAM" id="SSF56112">
    <property type="entry name" value="Protein kinase-like (PK-like)"/>
    <property type="match status" value="1"/>
</dbReference>
<keyword evidence="6" id="KW-0067">ATP-binding</keyword>
<dbReference type="InterPro" id="IPR011600">
    <property type="entry name" value="Pept_C14_caspase"/>
</dbReference>
<keyword evidence="4" id="KW-0547">Nucleotide-binding</keyword>
<dbReference type="AlphaFoldDB" id="Q45R68"/>
<dbReference type="GO" id="GO:0005524">
    <property type="term" value="F:ATP binding"/>
    <property type="evidence" value="ECO:0007669"/>
    <property type="project" value="UniProtKB-KW"/>
</dbReference>
<dbReference type="GO" id="GO:0004674">
    <property type="term" value="F:protein serine/threonine kinase activity"/>
    <property type="evidence" value="ECO:0007669"/>
    <property type="project" value="UniProtKB-KW"/>
</dbReference>
<evidence type="ECO:0000313" key="8">
    <source>
        <dbReference type="EMBL" id="AAZ23092.1"/>
    </source>
</evidence>
<dbReference type="InterPro" id="IPR029030">
    <property type="entry name" value="Caspase-like_dom_sf"/>
</dbReference>
<dbReference type="SUPFAM" id="SSF52129">
    <property type="entry name" value="Caspase-like"/>
    <property type="match status" value="1"/>
</dbReference>
<reference evidence="8" key="1">
    <citation type="journal article" date="2006" name="J. Ind. Microbiol. Biotechnol.">
        <title>The lipopeptide antibiotic A54145 biosynthetic gene cluster from Streptomyces fradiae.</title>
        <authorList>
            <person name="Miao V."/>
            <person name="Brost R."/>
            <person name="Chapple J."/>
            <person name="She K."/>
            <person name="Coeffet-Le Gal M.F."/>
            <person name="Baltz R.H."/>
        </authorList>
    </citation>
    <scope>NUCLEOTIDE SEQUENCE</scope>
    <source>
        <strain evidence="8">NRRL18158</strain>
    </source>
</reference>
<evidence type="ECO:0000256" key="3">
    <source>
        <dbReference type="ARBA" id="ARBA00022679"/>
    </source>
</evidence>
<keyword evidence="5 8" id="KW-0418">Kinase</keyword>
<dbReference type="Pfam" id="PF00656">
    <property type="entry name" value="Peptidase_C14"/>
    <property type="match status" value="1"/>
</dbReference>
<protein>
    <recommendedName>
        <fullName evidence="1">non-specific serine/threonine protein kinase</fullName>
        <ecNumber evidence="1">2.7.11.1</ecNumber>
    </recommendedName>
</protein>
<evidence type="ECO:0000259" key="7">
    <source>
        <dbReference type="PROSITE" id="PS50011"/>
    </source>
</evidence>
<dbReference type="GO" id="GO:0006508">
    <property type="term" value="P:proteolysis"/>
    <property type="evidence" value="ECO:0007669"/>
    <property type="project" value="InterPro"/>
</dbReference>
<dbReference type="PANTHER" id="PTHR43289">
    <property type="entry name" value="MITOGEN-ACTIVATED PROTEIN KINASE KINASE KINASE 20-RELATED"/>
    <property type="match status" value="1"/>
</dbReference>
<dbReference type="EMBL" id="DQ118863">
    <property type="protein sequence ID" value="AAZ23092.1"/>
    <property type="molecule type" value="Genomic_DNA"/>
</dbReference>
<dbReference type="NCBIfam" id="NF047832">
    <property type="entry name" value="caspase_w_EACC1"/>
    <property type="match status" value="1"/>
</dbReference>
<keyword evidence="2" id="KW-0723">Serine/threonine-protein kinase</keyword>
<dbReference type="Gene3D" id="3.40.50.1460">
    <property type="match status" value="1"/>
</dbReference>
<evidence type="ECO:0000256" key="6">
    <source>
        <dbReference type="ARBA" id="ARBA00022840"/>
    </source>
</evidence>